<comment type="caution">
    <text evidence="1">The sequence shown here is derived from an EMBL/GenBank/DDBJ whole genome shotgun (WGS) entry which is preliminary data.</text>
</comment>
<reference evidence="1 2" key="1">
    <citation type="submission" date="2020-08" db="EMBL/GenBank/DDBJ databases">
        <title>Genomic Encyclopedia of Type Strains, Phase IV (KMG-IV): sequencing the most valuable type-strain genomes for metagenomic binning, comparative biology and taxonomic classification.</title>
        <authorList>
            <person name="Goeker M."/>
        </authorList>
    </citation>
    <scope>NUCLEOTIDE SEQUENCE [LARGE SCALE GENOMIC DNA]</scope>
    <source>
        <strain evidence="1 2">DSM 26575</strain>
    </source>
</reference>
<dbReference type="RefSeq" id="WP_183900675.1">
    <property type="nucleotide sequence ID" value="NZ_JACIDW010000007.1"/>
</dbReference>
<gene>
    <name evidence="1" type="ORF">GGQ67_002721</name>
</gene>
<organism evidence="1 2">
    <name type="scientific">Rhizobium metallidurans</name>
    <dbReference type="NCBI Taxonomy" id="1265931"/>
    <lineage>
        <taxon>Bacteria</taxon>
        <taxon>Pseudomonadati</taxon>
        <taxon>Pseudomonadota</taxon>
        <taxon>Alphaproteobacteria</taxon>
        <taxon>Hyphomicrobiales</taxon>
        <taxon>Rhizobiaceae</taxon>
        <taxon>Rhizobium/Agrobacterium group</taxon>
        <taxon>Rhizobium</taxon>
    </lineage>
</organism>
<protein>
    <submittedName>
        <fullName evidence="1">Uncharacterized protein</fullName>
    </submittedName>
</protein>
<accession>A0A7W6CRX3</accession>
<evidence type="ECO:0000313" key="1">
    <source>
        <dbReference type="EMBL" id="MBB3965054.1"/>
    </source>
</evidence>
<dbReference type="AlphaFoldDB" id="A0A7W6CRX3"/>
<proteinExistence type="predicted"/>
<name>A0A7W6CRX3_9HYPH</name>
<keyword evidence="2" id="KW-1185">Reference proteome</keyword>
<dbReference type="Proteomes" id="UP000582090">
    <property type="component" value="Unassembled WGS sequence"/>
</dbReference>
<evidence type="ECO:0000313" key="2">
    <source>
        <dbReference type="Proteomes" id="UP000582090"/>
    </source>
</evidence>
<dbReference type="EMBL" id="JACIDW010000007">
    <property type="protein sequence ID" value="MBB3965054.1"/>
    <property type="molecule type" value="Genomic_DNA"/>
</dbReference>
<sequence length="67" mass="7459">MECDGPDEPLRYEIRREASGRWTVVDSMTSLPAATDGRDLVGLSREDARDIADELNRSIAQGRDPLI</sequence>